<dbReference type="Proteomes" id="UP000332933">
    <property type="component" value="Unassembled WGS sequence"/>
</dbReference>
<reference evidence="5 7" key="1">
    <citation type="submission" date="2019-03" db="EMBL/GenBank/DDBJ databases">
        <authorList>
            <person name="Gaulin E."/>
            <person name="Dumas B."/>
        </authorList>
    </citation>
    <scope>NUCLEOTIDE SEQUENCE [LARGE SCALE GENOMIC DNA]</scope>
    <source>
        <strain evidence="5">CBS 568.67</strain>
    </source>
</reference>
<protein>
    <submittedName>
        <fullName evidence="6">Aste57867_24142 protein</fullName>
    </submittedName>
    <submittedName>
        <fullName evidence="4">Aste57867_3453 protein</fullName>
    </submittedName>
    <submittedName>
        <fullName evidence="5">Aste57867_3465 protein</fullName>
    </submittedName>
</protein>
<keyword evidence="7" id="KW-1185">Reference proteome</keyword>
<evidence type="ECO:0000313" key="3">
    <source>
        <dbReference type="EMBL" id="KAF0715297.1"/>
    </source>
</evidence>
<dbReference type="EMBL" id="VJMH01000606">
    <property type="protein sequence ID" value="KAF0715297.1"/>
    <property type="molecule type" value="Genomic_DNA"/>
</dbReference>
<dbReference type="EMBL" id="VJMH01000606">
    <property type="protein sequence ID" value="KAF0715285.1"/>
    <property type="molecule type" value="Genomic_DNA"/>
</dbReference>
<sequence length="172" mass="19140">MLCLLSWLVQAMDINDVQRVCEATNLSGPCALEIGVLKGGVPLIFFQGLGIYLPPHKLSTALFASCVMGRMLLRLSTINKRLDQFKILYTKWVSLVRDRHDRITIQRQCLDNNGRVRFVSFLLARSPSLFVDFARTAPLPKIGSMYALTAQAATSDELCLVEKGALAQLLVK</sequence>
<evidence type="ECO:0000313" key="2">
    <source>
        <dbReference type="EMBL" id="KAF0715285.1"/>
    </source>
</evidence>
<dbReference type="EMBL" id="CAADRA010007388">
    <property type="protein sequence ID" value="VFU00784.1"/>
    <property type="molecule type" value="Genomic_DNA"/>
</dbReference>
<reference evidence="1" key="2">
    <citation type="submission" date="2019-06" db="EMBL/GenBank/DDBJ databases">
        <title>Genomics analysis of Aphanomyces spp. identifies a new class of oomycete effector associated with host adaptation.</title>
        <authorList>
            <person name="Gaulin E."/>
        </authorList>
    </citation>
    <scope>NUCLEOTIDE SEQUENCE</scope>
    <source>
        <strain evidence="1">CBS 578.67</strain>
    </source>
</reference>
<name>A0A485KDN3_9STRA</name>
<dbReference type="EMBL" id="VJMH01007362">
    <property type="protein sequence ID" value="KAF0683826.1"/>
    <property type="molecule type" value="Genomic_DNA"/>
</dbReference>
<evidence type="ECO:0000313" key="6">
    <source>
        <dbReference type="EMBL" id="VFU00784.1"/>
    </source>
</evidence>
<dbReference type="AlphaFoldDB" id="A0A485KDN3"/>
<evidence type="ECO:0000313" key="4">
    <source>
        <dbReference type="EMBL" id="VFT80619.1"/>
    </source>
</evidence>
<organism evidence="5 7">
    <name type="scientific">Aphanomyces stellatus</name>
    <dbReference type="NCBI Taxonomy" id="120398"/>
    <lineage>
        <taxon>Eukaryota</taxon>
        <taxon>Sar</taxon>
        <taxon>Stramenopiles</taxon>
        <taxon>Oomycota</taxon>
        <taxon>Saprolegniomycetes</taxon>
        <taxon>Saprolegniales</taxon>
        <taxon>Verrucalvaceae</taxon>
        <taxon>Aphanomyces</taxon>
    </lineage>
</organism>
<evidence type="ECO:0000313" key="5">
    <source>
        <dbReference type="EMBL" id="VFT80631.1"/>
    </source>
</evidence>
<evidence type="ECO:0000313" key="1">
    <source>
        <dbReference type="EMBL" id="KAF0683826.1"/>
    </source>
</evidence>
<dbReference type="EMBL" id="CAADRA010000606">
    <property type="protein sequence ID" value="VFT80631.1"/>
    <property type="molecule type" value="Genomic_DNA"/>
</dbReference>
<proteinExistence type="predicted"/>
<accession>A0A485KDN3</accession>
<gene>
    <name evidence="5" type="primary">Aste57867_3465</name>
    <name evidence="6" type="synonym">Aste57867_24142</name>
    <name evidence="4" type="synonym">Aste57867_3453</name>
    <name evidence="2" type="ORF">As57867_003443</name>
    <name evidence="3" type="ORF">As57867_003455</name>
    <name evidence="1" type="ORF">As57867_024068</name>
    <name evidence="6" type="ORF">ASTE57867_24142</name>
    <name evidence="4" type="ORF">ASTE57867_3453</name>
    <name evidence="5" type="ORF">ASTE57867_3465</name>
</gene>
<evidence type="ECO:0000313" key="7">
    <source>
        <dbReference type="Proteomes" id="UP000332933"/>
    </source>
</evidence>
<dbReference type="EMBL" id="CAADRA010000606">
    <property type="protein sequence ID" value="VFT80619.1"/>
    <property type="molecule type" value="Genomic_DNA"/>
</dbReference>